<organism evidence="3">
    <name type="scientific">Sesamum latifolium</name>
    <dbReference type="NCBI Taxonomy" id="2727402"/>
    <lineage>
        <taxon>Eukaryota</taxon>
        <taxon>Viridiplantae</taxon>
        <taxon>Streptophyta</taxon>
        <taxon>Embryophyta</taxon>
        <taxon>Tracheophyta</taxon>
        <taxon>Spermatophyta</taxon>
        <taxon>Magnoliopsida</taxon>
        <taxon>eudicotyledons</taxon>
        <taxon>Gunneridae</taxon>
        <taxon>Pentapetalae</taxon>
        <taxon>asterids</taxon>
        <taxon>lamiids</taxon>
        <taxon>Lamiales</taxon>
        <taxon>Pedaliaceae</taxon>
        <taxon>Sesamum</taxon>
    </lineage>
</organism>
<evidence type="ECO:0000256" key="1">
    <source>
        <dbReference type="SAM" id="MobiDB-lite"/>
    </source>
</evidence>
<gene>
    <name evidence="3" type="ORF">Slati_3168300</name>
</gene>
<proteinExistence type="predicted"/>
<evidence type="ECO:0000259" key="2">
    <source>
        <dbReference type="Pfam" id="PF03732"/>
    </source>
</evidence>
<evidence type="ECO:0000313" key="3">
    <source>
        <dbReference type="EMBL" id="KAL0421454.1"/>
    </source>
</evidence>
<dbReference type="Pfam" id="PF03732">
    <property type="entry name" value="Retrotrans_gag"/>
    <property type="match status" value="1"/>
</dbReference>
<dbReference type="EMBL" id="JACGWN010000011">
    <property type="protein sequence ID" value="KAL0421454.1"/>
    <property type="molecule type" value="Genomic_DNA"/>
</dbReference>
<sequence length="167" mass="19623">MYMTGDAKLWWRNKYAEIQANQVLIDTWVLLREAIREQFFPKNVEYNARRALQKLEHTGSMWDYVKAFSTLMLDIRDISEKDKLFTFMEGLRLWARHELQHQLVTDLGSAMTAAERLTNFNPENWRDRQTTSSPVQDKPGRAKSFKSNLTEVGETKSPTLRVVRRAV</sequence>
<accession>A0AAW2UXE3</accession>
<feature type="region of interest" description="Disordered" evidence="1">
    <location>
        <begin position="123"/>
        <end position="143"/>
    </location>
</feature>
<name>A0AAW2UXE3_9LAMI</name>
<reference evidence="3" key="1">
    <citation type="submission" date="2020-06" db="EMBL/GenBank/DDBJ databases">
        <authorList>
            <person name="Li T."/>
            <person name="Hu X."/>
            <person name="Zhang T."/>
            <person name="Song X."/>
            <person name="Zhang H."/>
            <person name="Dai N."/>
            <person name="Sheng W."/>
            <person name="Hou X."/>
            <person name="Wei L."/>
        </authorList>
    </citation>
    <scope>NUCLEOTIDE SEQUENCE</scope>
    <source>
        <strain evidence="3">KEN1</strain>
        <tissue evidence="3">Leaf</tissue>
    </source>
</reference>
<dbReference type="AlphaFoldDB" id="A0AAW2UXE3"/>
<comment type="caution">
    <text evidence="3">The sequence shown here is derived from an EMBL/GenBank/DDBJ whole genome shotgun (WGS) entry which is preliminary data.</text>
</comment>
<protein>
    <recommendedName>
        <fullName evidence="2">Retrotransposon gag domain-containing protein</fullName>
    </recommendedName>
</protein>
<reference evidence="3" key="2">
    <citation type="journal article" date="2024" name="Plant">
        <title>Genomic evolution and insights into agronomic trait innovations of Sesamum species.</title>
        <authorList>
            <person name="Miao H."/>
            <person name="Wang L."/>
            <person name="Qu L."/>
            <person name="Liu H."/>
            <person name="Sun Y."/>
            <person name="Le M."/>
            <person name="Wang Q."/>
            <person name="Wei S."/>
            <person name="Zheng Y."/>
            <person name="Lin W."/>
            <person name="Duan Y."/>
            <person name="Cao H."/>
            <person name="Xiong S."/>
            <person name="Wang X."/>
            <person name="Wei L."/>
            <person name="Li C."/>
            <person name="Ma Q."/>
            <person name="Ju M."/>
            <person name="Zhao R."/>
            <person name="Li G."/>
            <person name="Mu C."/>
            <person name="Tian Q."/>
            <person name="Mei H."/>
            <person name="Zhang T."/>
            <person name="Gao T."/>
            <person name="Zhang H."/>
        </authorList>
    </citation>
    <scope>NUCLEOTIDE SEQUENCE</scope>
    <source>
        <strain evidence="3">KEN1</strain>
    </source>
</reference>
<dbReference type="InterPro" id="IPR005162">
    <property type="entry name" value="Retrotrans_gag_dom"/>
</dbReference>
<feature type="domain" description="Retrotransposon gag" evidence="2">
    <location>
        <begin position="2"/>
        <end position="92"/>
    </location>
</feature>